<dbReference type="Gene3D" id="2.40.50.140">
    <property type="entry name" value="Nucleic acid-binding proteins"/>
    <property type="match status" value="2"/>
</dbReference>
<dbReference type="Proteomes" id="UP001443914">
    <property type="component" value="Unassembled WGS sequence"/>
</dbReference>
<dbReference type="AlphaFoldDB" id="A0AAW1KTJ1"/>
<keyword evidence="1" id="KW-0238">DNA-binding</keyword>
<evidence type="ECO:0000256" key="1">
    <source>
        <dbReference type="ARBA" id="ARBA00023125"/>
    </source>
</evidence>
<feature type="domain" description="Replication protein A 70 kDa DNA-binding subunit B/D first OB fold" evidence="2">
    <location>
        <begin position="7"/>
        <end position="95"/>
    </location>
</feature>
<keyword evidence="5" id="KW-1185">Reference proteome</keyword>
<dbReference type="EMBL" id="JBDFQZ010000005">
    <property type="protein sequence ID" value="KAK9724003.1"/>
    <property type="molecule type" value="Genomic_DNA"/>
</dbReference>
<dbReference type="CDD" id="cd04480">
    <property type="entry name" value="RPA1_DBD_A_like"/>
    <property type="match status" value="1"/>
</dbReference>
<dbReference type="Pfam" id="PF16900">
    <property type="entry name" value="REPA_OB_2"/>
    <property type="match status" value="1"/>
</dbReference>
<accession>A0AAW1KTJ1</accession>
<proteinExistence type="predicted"/>
<evidence type="ECO:0000313" key="4">
    <source>
        <dbReference type="EMBL" id="KAK9724003.1"/>
    </source>
</evidence>
<reference evidence="4" key="1">
    <citation type="submission" date="2024-03" db="EMBL/GenBank/DDBJ databases">
        <title>WGS assembly of Saponaria officinalis var. Norfolk2.</title>
        <authorList>
            <person name="Jenkins J."/>
            <person name="Shu S."/>
            <person name="Grimwood J."/>
            <person name="Barry K."/>
            <person name="Goodstein D."/>
            <person name="Schmutz J."/>
            <person name="Leebens-Mack J."/>
            <person name="Osbourn A."/>
        </authorList>
    </citation>
    <scope>NUCLEOTIDE SEQUENCE [LARGE SCALE GENOMIC DNA]</scope>
    <source>
        <strain evidence="4">JIC</strain>
    </source>
</reference>
<dbReference type="PANTHER" id="PTHR47165">
    <property type="entry name" value="OS03G0429900 PROTEIN"/>
    <property type="match status" value="1"/>
</dbReference>
<evidence type="ECO:0000259" key="3">
    <source>
        <dbReference type="Pfam" id="PF16900"/>
    </source>
</evidence>
<name>A0AAW1KTJ1_SAPOF</name>
<feature type="domain" description="Replication protein A OB" evidence="3">
    <location>
        <begin position="135"/>
        <end position="229"/>
    </location>
</feature>
<dbReference type="InterPro" id="IPR031657">
    <property type="entry name" value="REPA_OB_2"/>
</dbReference>
<comment type="caution">
    <text evidence="4">The sequence shown here is derived from an EMBL/GenBank/DDBJ whole genome shotgun (WGS) entry which is preliminary data.</text>
</comment>
<evidence type="ECO:0000259" key="2">
    <source>
        <dbReference type="Pfam" id="PF02721"/>
    </source>
</evidence>
<organism evidence="4 5">
    <name type="scientific">Saponaria officinalis</name>
    <name type="common">Common soapwort</name>
    <name type="synonym">Lychnis saponaria</name>
    <dbReference type="NCBI Taxonomy" id="3572"/>
    <lineage>
        <taxon>Eukaryota</taxon>
        <taxon>Viridiplantae</taxon>
        <taxon>Streptophyta</taxon>
        <taxon>Embryophyta</taxon>
        <taxon>Tracheophyta</taxon>
        <taxon>Spermatophyta</taxon>
        <taxon>Magnoliopsida</taxon>
        <taxon>eudicotyledons</taxon>
        <taxon>Gunneridae</taxon>
        <taxon>Pentapetalae</taxon>
        <taxon>Caryophyllales</taxon>
        <taxon>Caryophyllaceae</taxon>
        <taxon>Caryophylleae</taxon>
        <taxon>Saponaria</taxon>
    </lineage>
</organism>
<evidence type="ECO:0000313" key="5">
    <source>
        <dbReference type="Proteomes" id="UP001443914"/>
    </source>
</evidence>
<gene>
    <name evidence="4" type="ORF">RND81_05G040700</name>
</gene>
<dbReference type="InterPro" id="IPR012340">
    <property type="entry name" value="NA-bd_OB-fold"/>
</dbReference>
<dbReference type="SUPFAM" id="SSF50249">
    <property type="entry name" value="Nucleic acid-binding proteins"/>
    <property type="match status" value="2"/>
</dbReference>
<protein>
    <submittedName>
        <fullName evidence="4">Uncharacterized protein</fullName>
    </submittedName>
</protein>
<dbReference type="PANTHER" id="PTHR47165:SF4">
    <property type="entry name" value="OS03G0429900 PROTEIN"/>
    <property type="match status" value="1"/>
</dbReference>
<dbReference type="InterPro" id="IPR003871">
    <property type="entry name" value="RFA1B/D_OB_1st"/>
</dbReference>
<dbReference type="Pfam" id="PF02721">
    <property type="entry name" value="DUF223"/>
    <property type="match status" value="1"/>
</dbReference>
<sequence>MAPKVATLATLTPSKARYQITARATRIWEVAAKDADKPYSLDMVLLDHEGDQIHATIPRRLINQYAETLKEGTIYKIQHFEVAGSARSYRPVTSTNNIIKWTPFTSIVQDDQSLPIAKHKFEFCPFDSLAQRTNKLDHLIDVVGLLTTVESKQQALTSKGETQLRHIYIEDERNHNVRVTLWGKTADLIEESTIINGSEQKAVIITSTKVVDFKGETQVQSTYATKVYVNLEIPETRKLTERVDKQTGVKFVDNCTAKGPEEPEYKTIDELMQMDMLDEMALYICSGTITNIRTDVEWRYISCPNCKSGLNEEGKCRECKNKIDYPIQR</sequence>
<dbReference type="GO" id="GO:0003677">
    <property type="term" value="F:DNA binding"/>
    <property type="evidence" value="ECO:0007669"/>
    <property type="project" value="UniProtKB-KW"/>
</dbReference>